<keyword evidence="2" id="KW-1185">Reference proteome</keyword>
<accession>A0A014M9A6</accession>
<evidence type="ECO:0000313" key="1">
    <source>
        <dbReference type="EMBL" id="EXU74649.1"/>
    </source>
</evidence>
<name>A0A014M9A6_9GAMM</name>
<dbReference type="Proteomes" id="UP000019918">
    <property type="component" value="Unassembled WGS sequence"/>
</dbReference>
<comment type="caution">
    <text evidence="1">The sequence shown here is derived from an EMBL/GenBank/DDBJ whole genome shotgun (WGS) entry which is preliminary data.</text>
</comment>
<gene>
    <name evidence="1" type="ORF">BG55_16175</name>
</gene>
<organism evidence="1 2">
    <name type="scientific">Erwinia mallotivora</name>
    <dbReference type="NCBI Taxonomy" id="69222"/>
    <lineage>
        <taxon>Bacteria</taxon>
        <taxon>Pseudomonadati</taxon>
        <taxon>Pseudomonadota</taxon>
        <taxon>Gammaproteobacteria</taxon>
        <taxon>Enterobacterales</taxon>
        <taxon>Erwiniaceae</taxon>
        <taxon>Erwinia</taxon>
    </lineage>
</organism>
<reference evidence="1 2" key="1">
    <citation type="submission" date="2014-02" db="EMBL/GenBank/DDBJ databases">
        <title>Draft genome of Erwinia mallotivora strain BT-MARDI, a papaya dieback pathogen.</title>
        <authorList>
            <person name="Redzuan R."/>
            <person name="Abu Bakar N."/>
            <person name="Badrun R."/>
            <person name="Mohd Raih M.F."/>
            <person name="Rozano L."/>
            <person name="Mat Amin N."/>
        </authorList>
    </citation>
    <scope>NUCLEOTIDE SEQUENCE [LARGE SCALE GENOMIC DNA]</scope>
    <source>
        <strain evidence="1 2">BT-MARDI</strain>
    </source>
</reference>
<evidence type="ECO:0000313" key="2">
    <source>
        <dbReference type="Proteomes" id="UP000019918"/>
    </source>
</evidence>
<dbReference type="STRING" id="69222.BG55_16175"/>
<sequence length="257" mass="28980">MLMSHFLCPAAAYLNRRNELLAERSVVTSTARIQIINKALLAGEIAMATCHDLDALHGLQQRKARLIKGSEQKRQRELQRFQQLAQQLPPVPCEDEAACIAWQQQFSGLIAAFPWQHASPEQLQNALFSTTLTQWQKTLEILFTSASRQPLFVRMAEIVAFSLSRTALLGEATEVWRALMAVWDSCQQRGASDAAYFVSLESYSDAAHLCSRAILLFCFTCEAVVRGQPLPDRTQLDEQIKQHHHSVIDGTHAFFDR</sequence>
<dbReference type="AlphaFoldDB" id="A0A014M9A6"/>
<dbReference type="EMBL" id="JFHN01000056">
    <property type="protein sequence ID" value="EXU74649.1"/>
    <property type="molecule type" value="Genomic_DNA"/>
</dbReference>
<proteinExistence type="predicted"/>
<protein>
    <submittedName>
        <fullName evidence="1">Uncharacterized protein</fullName>
    </submittedName>
</protein>
<dbReference type="PATRIC" id="fig|69222.5.peg.3302"/>